<protein>
    <submittedName>
        <fullName evidence="2">Uncharacterized protein</fullName>
    </submittedName>
</protein>
<dbReference type="Proteomes" id="UP001642520">
    <property type="component" value="Unassembled WGS sequence"/>
</dbReference>
<evidence type="ECO:0000313" key="3">
    <source>
        <dbReference type="Proteomes" id="UP001642520"/>
    </source>
</evidence>
<dbReference type="EMBL" id="CAXAJV020001296">
    <property type="protein sequence ID" value="CAL7947066.1"/>
    <property type="molecule type" value="Genomic_DNA"/>
</dbReference>
<reference evidence="2 3" key="1">
    <citation type="submission" date="2024-08" db="EMBL/GenBank/DDBJ databases">
        <authorList>
            <person name="Will J Nash"/>
            <person name="Angela Man"/>
            <person name="Seanna McTaggart"/>
            <person name="Kendall Baker"/>
            <person name="Tom Barker"/>
            <person name="Leah Catchpole"/>
            <person name="Alex Durrant"/>
            <person name="Karim Gharbi"/>
            <person name="Naomi Irish"/>
            <person name="Gemy Kaithakottil"/>
            <person name="Debby Ku"/>
            <person name="Aaliyah Providence"/>
            <person name="Felix Shaw"/>
            <person name="David Swarbreck"/>
            <person name="Chris Watkins"/>
            <person name="Ann M. McCartney"/>
            <person name="Giulio Formenti"/>
            <person name="Alice Mouton"/>
            <person name="Noel Vella"/>
            <person name="Bjorn M von Reumont"/>
            <person name="Adriana Vella"/>
            <person name="Wilfried Haerty"/>
        </authorList>
    </citation>
    <scope>NUCLEOTIDE SEQUENCE [LARGE SCALE GENOMIC DNA]</scope>
</reference>
<comment type="caution">
    <text evidence="2">The sequence shown here is derived from an EMBL/GenBank/DDBJ whole genome shotgun (WGS) entry which is preliminary data.</text>
</comment>
<proteinExistence type="predicted"/>
<organism evidence="2 3">
    <name type="scientific">Xylocopa violacea</name>
    <name type="common">Violet carpenter bee</name>
    <name type="synonym">Apis violacea</name>
    <dbReference type="NCBI Taxonomy" id="135666"/>
    <lineage>
        <taxon>Eukaryota</taxon>
        <taxon>Metazoa</taxon>
        <taxon>Ecdysozoa</taxon>
        <taxon>Arthropoda</taxon>
        <taxon>Hexapoda</taxon>
        <taxon>Insecta</taxon>
        <taxon>Pterygota</taxon>
        <taxon>Neoptera</taxon>
        <taxon>Endopterygota</taxon>
        <taxon>Hymenoptera</taxon>
        <taxon>Apocrita</taxon>
        <taxon>Aculeata</taxon>
        <taxon>Apoidea</taxon>
        <taxon>Anthophila</taxon>
        <taxon>Apidae</taxon>
        <taxon>Xylocopa</taxon>
        <taxon>Xylocopa</taxon>
    </lineage>
</organism>
<evidence type="ECO:0000256" key="1">
    <source>
        <dbReference type="SAM" id="MobiDB-lite"/>
    </source>
</evidence>
<feature type="region of interest" description="Disordered" evidence="1">
    <location>
        <begin position="47"/>
        <end position="87"/>
    </location>
</feature>
<name>A0ABP1P1A5_XYLVO</name>
<feature type="compositionally biased region" description="Basic and acidic residues" evidence="1">
    <location>
        <begin position="56"/>
        <end position="65"/>
    </location>
</feature>
<gene>
    <name evidence="2" type="ORF">XYLVIOL_LOCUS8146</name>
</gene>
<keyword evidence="3" id="KW-1185">Reference proteome</keyword>
<sequence length="122" mass="14186">MDVAKSIHGAVVERSREPRTALVERKRRKAGVEDRLKLIQRDVPCNRKKARPRRARYSDPAEIRTRFTGLPLKSHPDYRSHDHDTPWKRTADTLHETRNVPRSFHDASTVLPDLNTAILFDI</sequence>
<evidence type="ECO:0000313" key="2">
    <source>
        <dbReference type="EMBL" id="CAL7947066.1"/>
    </source>
</evidence>
<accession>A0ABP1P1A5</accession>
<feature type="compositionally biased region" description="Basic and acidic residues" evidence="1">
    <location>
        <begin position="74"/>
        <end position="87"/>
    </location>
</feature>